<accession>A0A1J5TSC9</accession>
<evidence type="ECO:0000259" key="4">
    <source>
        <dbReference type="Pfam" id="PF01420"/>
    </source>
</evidence>
<keyword evidence="3" id="KW-0238">DNA-binding</keyword>
<dbReference type="RefSeq" id="WP_071565261.1">
    <property type="nucleotide sequence ID" value="NZ_MIQH01001083.1"/>
</dbReference>
<evidence type="ECO:0000313" key="5">
    <source>
        <dbReference type="EMBL" id="OIR23819.1"/>
    </source>
</evidence>
<sequence>MSDLEKIQRNDLPSGWRVVELGNVISIIGGGTPKRNILDYWNGDIPWLTVKDFNNDLRHIDTVSESITKLGLEKSSTKILSNGQIIISARGTVGKLAQIIKPMAFNQSCYGINGKTNFLINDYLYYLLKFSIDGLKRISHGAVFDTITKNTFQHINSVIPPLSEQKAIANILGKLDDKIELNRQINQTLETMAQTLFKSWFVDFDPVIDNALKAGNPIPDSLKPQANKRKAIKSTLPQATQNLFPNRFVFNDILKKWIPEGWEVGNIGNIAKCISKGTTPKKIDTSDKECDIPFLKVRNISNFGDISDRLDLIPREVHNKQLKRSILKQDDVLVSIAGTIGRVAIVPQKLDNSNCNQAIAFIRLENIKEHKIFMHQWLISKFIQDKISLKVVQAVQANVSLKTIAELEIIFPKQKVLFEWNKKLAIIYESLNTNKEQVKTLTKLRDTLLPKLISGKIRV</sequence>
<organism evidence="5 6">
    <name type="scientific">Bathymodiolus thermophilus thioautotrophic gill symbiont</name>
    <dbReference type="NCBI Taxonomy" id="2360"/>
    <lineage>
        <taxon>Bacteria</taxon>
        <taxon>Pseudomonadati</taxon>
        <taxon>Pseudomonadota</taxon>
        <taxon>Gammaproteobacteria</taxon>
        <taxon>sulfur-oxidizing symbionts</taxon>
    </lineage>
</organism>
<evidence type="ECO:0000256" key="3">
    <source>
        <dbReference type="ARBA" id="ARBA00023125"/>
    </source>
</evidence>
<dbReference type="EMBL" id="MIQH01001083">
    <property type="protein sequence ID" value="OIR23819.1"/>
    <property type="molecule type" value="Genomic_DNA"/>
</dbReference>
<reference evidence="6" key="1">
    <citation type="submission" date="2016-09" db="EMBL/GenBank/DDBJ databases">
        <title>Genome Sequence of Bathymodiolus thermophilus sulfur-oxidizing gill endosymbiont.</title>
        <authorList>
            <person name="Ponnudurai R."/>
            <person name="Kleiner M."/>
            <person name="Sayavedra L."/>
            <person name="Thuermer A."/>
            <person name="Felbeck H."/>
            <person name="Schlueter R."/>
            <person name="Schweder T."/>
            <person name="Markert S."/>
        </authorList>
    </citation>
    <scope>NUCLEOTIDE SEQUENCE [LARGE SCALE GENOMIC DNA]</scope>
    <source>
        <strain evidence="6">BAT/CrabSpa'14</strain>
    </source>
</reference>
<dbReference type="SUPFAM" id="SSF116734">
    <property type="entry name" value="DNA methylase specificity domain"/>
    <property type="match status" value="2"/>
</dbReference>
<dbReference type="Gene3D" id="3.90.220.20">
    <property type="entry name" value="DNA methylase specificity domains"/>
    <property type="match status" value="2"/>
</dbReference>
<dbReference type="AlphaFoldDB" id="A0A1J5TSC9"/>
<proteinExistence type="inferred from homology"/>
<evidence type="ECO:0000256" key="1">
    <source>
        <dbReference type="ARBA" id="ARBA00010923"/>
    </source>
</evidence>
<dbReference type="REBASE" id="229801">
    <property type="entry name" value="S.BthBATORF8285P"/>
</dbReference>
<dbReference type="PANTHER" id="PTHR30408">
    <property type="entry name" value="TYPE-1 RESTRICTION ENZYME ECOKI SPECIFICITY PROTEIN"/>
    <property type="match status" value="1"/>
</dbReference>
<dbReference type="PANTHER" id="PTHR30408:SF12">
    <property type="entry name" value="TYPE I RESTRICTION ENZYME MJAVIII SPECIFICITY SUBUNIT"/>
    <property type="match status" value="1"/>
</dbReference>
<comment type="caution">
    <text evidence="5">The sequence shown here is derived from an EMBL/GenBank/DDBJ whole genome shotgun (WGS) entry which is preliminary data.</text>
</comment>
<dbReference type="OrthoDB" id="9798929at2"/>
<name>A0A1J5TSC9_9GAMM</name>
<evidence type="ECO:0000313" key="6">
    <source>
        <dbReference type="Proteomes" id="UP000182798"/>
    </source>
</evidence>
<dbReference type="Pfam" id="PF01420">
    <property type="entry name" value="Methylase_S"/>
    <property type="match status" value="2"/>
</dbReference>
<comment type="similarity">
    <text evidence="1">Belongs to the type-I restriction system S methylase family.</text>
</comment>
<dbReference type="InterPro" id="IPR044946">
    <property type="entry name" value="Restrct_endonuc_typeI_TRD_sf"/>
</dbReference>
<dbReference type="Proteomes" id="UP000182798">
    <property type="component" value="Unassembled WGS sequence"/>
</dbReference>
<feature type="domain" description="Type I restriction modification DNA specificity" evidence="4">
    <location>
        <begin position="259"/>
        <end position="416"/>
    </location>
</feature>
<feature type="domain" description="Type I restriction modification DNA specificity" evidence="4">
    <location>
        <begin position="13"/>
        <end position="190"/>
    </location>
</feature>
<keyword evidence="2" id="KW-0680">Restriction system</keyword>
<dbReference type="GO" id="GO:0003677">
    <property type="term" value="F:DNA binding"/>
    <property type="evidence" value="ECO:0007669"/>
    <property type="project" value="UniProtKB-KW"/>
</dbReference>
<dbReference type="GO" id="GO:0009307">
    <property type="term" value="P:DNA restriction-modification system"/>
    <property type="evidence" value="ECO:0007669"/>
    <property type="project" value="UniProtKB-KW"/>
</dbReference>
<dbReference type="InterPro" id="IPR000055">
    <property type="entry name" value="Restrct_endonuc_typeI_TRD"/>
</dbReference>
<dbReference type="InterPro" id="IPR052021">
    <property type="entry name" value="Type-I_RS_S_subunit"/>
</dbReference>
<gene>
    <name evidence="5" type="ORF">BGC33_08275</name>
</gene>
<protein>
    <recommendedName>
        <fullName evidence="4">Type I restriction modification DNA specificity domain-containing protein</fullName>
    </recommendedName>
</protein>
<evidence type="ECO:0000256" key="2">
    <source>
        <dbReference type="ARBA" id="ARBA00022747"/>
    </source>
</evidence>
<dbReference type="CDD" id="cd17243">
    <property type="entry name" value="RMtype1_S_AchA6I-TRD2-CR2_like"/>
    <property type="match status" value="1"/>
</dbReference>